<keyword evidence="3 7" id="KW-0812">Transmembrane</keyword>
<evidence type="ECO:0000259" key="8">
    <source>
        <dbReference type="PROSITE" id="PS50850"/>
    </source>
</evidence>
<evidence type="ECO:0000313" key="9">
    <source>
        <dbReference type="EMBL" id="OJD13366.1"/>
    </source>
</evidence>
<evidence type="ECO:0000256" key="1">
    <source>
        <dbReference type="ARBA" id="ARBA00004141"/>
    </source>
</evidence>
<dbReference type="PANTHER" id="PTHR43791:SF36">
    <property type="entry name" value="TRANSPORTER, PUTATIVE (AFU_ORTHOLOGUE AFUA_6G08340)-RELATED"/>
    <property type="match status" value="1"/>
</dbReference>
<dbReference type="AlphaFoldDB" id="A0A1J9PBF5"/>
<dbReference type="InterPro" id="IPR011701">
    <property type="entry name" value="MFS"/>
</dbReference>
<feature type="transmembrane region" description="Helical" evidence="7">
    <location>
        <begin position="321"/>
        <end position="341"/>
    </location>
</feature>
<dbReference type="SUPFAM" id="SSF103473">
    <property type="entry name" value="MFS general substrate transporter"/>
    <property type="match status" value="1"/>
</dbReference>
<feature type="transmembrane region" description="Helical" evidence="7">
    <location>
        <begin position="152"/>
        <end position="171"/>
    </location>
</feature>
<evidence type="ECO:0000256" key="4">
    <source>
        <dbReference type="ARBA" id="ARBA00022989"/>
    </source>
</evidence>
<dbReference type="InterPro" id="IPR036259">
    <property type="entry name" value="MFS_trans_sf"/>
</dbReference>
<dbReference type="PANTHER" id="PTHR43791">
    <property type="entry name" value="PERMEASE-RELATED"/>
    <property type="match status" value="1"/>
</dbReference>
<dbReference type="STRING" id="1447872.A0A1J9PBF5"/>
<gene>
    <name evidence="9" type="ORF">AJ78_06178</name>
</gene>
<feature type="transmembrane region" description="Helical" evidence="7">
    <location>
        <begin position="183"/>
        <end position="203"/>
    </location>
</feature>
<dbReference type="Proteomes" id="UP000182235">
    <property type="component" value="Unassembled WGS sequence"/>
</dbReference>
<feature type="region of interest" description="Disordered" evidence="6">
    <location>
        <begin position="21"/>
        <end position="44"/>
    </location>
</feature>
<feature type="transmembrane region" description="Helical" evidence="7">
    <location>
        <begin position="350"/>
        <end position="370"/>
    </location>
</feature>
<reference evidence="9 10" key="1">
    <citation type="submission" date="2015-07" db="EMBL/GenBank/DDBJ databases">
        <title>Emmonsia species relationships and genome sequence.</title>
        <authorList>
            <consortium name="The Broad Institute Genomics Platform"/>
            <person name="Cuomo C.A."/>
            <person name="Munoz J.F."/>
            <person name="Imamovic A."/>
            <person name="Priest M.E."/>
            <person name="Young S."/>
            <person name="Clay O.K."/>
            <person name="McEwen J.G."/>
        </authorList>
    </citation>
    <scope>NUCLEOTIDE SEQUENCE [LARGE SCALE GENOMIC DNA]</scope>
    <source>
        <strain evidence="9 10">UAMH 9510</strain>
    </source>
</reference>
<dbReference type="InterPro" id="IPR020846">
    <property type="entry name" value="MFS_dom"/>
</dbReference>
<dbReference type="Pfam" id="PF07690">
    <property type="entry name" value="MFS_1"/>
    <property type="match status" value="1"/>
</dbReference>
<feature type="transmembrane region" description="Helical" evidence="7">
    <location>
        <begin position="215"/>
        <end position="235"/>
    </location>
</feature>
<protein>
    <recommendedName>
        <fullName evidence="8">Major facilitator superfamily (MFS) profile domain-containing protein</fullName>
    </recommendedName>
</protein>
<organism evidence="9 10">
    <name type="scientific">Emergomyces pasteurianus Ep9510</name>
    <dbReference type="NCBI Taxonomy" id="1447872"/>
    <lineage>
        <taxon>Eukaryota</taxon>
        <taxon>Fungi</taxon>
        <taxon>Dikarya</taxon>
        <taxon>Ascomycota</taxon>
        <taxon>Pezizomycotina</taxon>
        <taxon>Eurotiomycetes</taxon>
        <taxon>Eurotiomycetidae</taxon>
        <taxon>Onygenales</taxon>
        <taxon>Ajellomycetaceae</taxon>
        <taxon>Emergomyces</taxon>
    </lineage>
</organism>
<keyword evidence="5 7" id="KW-0472">Membrane</keyword>
<evidence type="ECO:0000256" key="6">
    <source>
        <dbReference type="SAM" id="MobiDB-lite"/>
    </source>
</evidence>
<accession>A0A1J9PBF5</accession>
<dbReference type="PROSITE" id="PS50850">
    <property type="entry name" value="MFS"/>
    <property type="match status" value="1"/>
</dbReference>
<feature type="transmembrane region" description="Helical" evidence="7">
    <location>
        <begin position="376"/>
        <end position="399"/>
    </location>
</feature>
<dbReference type="VEuPathDB" id="FungiDB:AJ78_06178"/>
<dbReference type="OrthoDB" id="2985014at2759"/>
<feature type="domain" description="Major facilitator superfamily (MFS) profile" evidence="8">
    <location>
        <begin position="55"/>
        <end position="465"/>
    </location>
</feature>
<evidence type="ECO:0000256" key="5">
    <source>
        <dbReference type="ARBA" id="ARBA00023136"/>
    </source>
</evidence>
<evidence type="ECO:0000256" key="7">
    <source>
        <dbReference type="SAM" id="Phobius"/>
    </source>
</evidence>
<feature type="transmembrane region" description="Helical" evidence="7">
    <location>
        <begin position="92"/>
        <end position="111"/>
    </location>
</feature>
<dbReference type="FunFam" id="1.20.1250.20:FF:000013">
    <property type="entry name" value="MFS general substrate transporter"/>
    <property type="match status" value="1"/>
</dbReference>
<dbReference type="Gene3D" id="1.20.1250.20">
    <property type="entry name" value="MFS general substrate transporter like domains"/>
    <property type="match status" value="2"/>
</dbReference>
<evidence type="ECO:0000256" key="2">
    <source>
        <dbReference type="ARBA" id="ARBA00022448"/>
    </source>
</evidence>
<feature type="transmembrane region" description="Helical" evidence="7">
    <location>
        <begin position="443"/>
        <end position="462"/>
    </location>
</feature>
<proteinExistence type="predicted"/>
<sequence>MTTQTHALVTTIDDKNIVDHGRLEVGQPETSETPENDPTKHEREKKLVRRQDWVILPQMCFLYLTAYLDRINFGNAKLQGLVKDALQGNDDYYRWAASIFYFGYVSCAIPFTLYGKTLHPSRFIFVCALGWGVAASALAGGFNFAGIAAGRFFIGLFEAGFAPTAIYYLTIWYTRDEVAFRTAIYVGMAALSGAFGGLIAYAVSLMDSHIGSWRILFLVEGLPSVVVAVVALLFLPDRPETSKFFKNEAERQLAIERMNRGQKSEGHGVLVMKHVISGFKDWKVYACALIKMGHDAALATLSVFLPTIIRSLGYTNQQAQYLTIGPYMVAWASMLIICFLSDRLKLRGPFLMGCGLVSVVGVSLLFTHPADTDPKIALVGIFLLMAGVFPCLSLEVQWATDNSGAESKKTAAVSVMVVAGHCWSILGSQSFPAREGPEYVRGYAIVLTFLSLGVVMAAVLHVRHRIVNAQRDKKYGKPNILDQVDTSELADEAPMFRYVT</sequence>
<dbReference type="GO" id="GO:0016020">
    <property type="term" value="C:membrane"/>
    <property type="evidence" value="ECO:0007669"/>
    <property type="project" value="UniProtKB-SubCell"/>
</dbReference>
<keyword evidence="4 7" id="KW-1133">Transmembrane helix</keyword>
<evidence type="ECO:0000313" key="10">
    <source>
        <dbReference type="Proteomes" id="UP000182235"/>
    </source>
</evidence>
<name>A0A1J9PBF5_9EURO</name>
<keyword evidence="2" id="KW-0813">Transport</keyword>
<comment type="subcellular location">
    <subcellularLocation>
        <location evidence="1">Membrane</location>
        <topology evidence="1">Multi-pass membrane protein</topology>
    </subcellularLocation>
</comment>
<keyword evidence="10" id="KW-1185">Reference proteome</keyword>
<feature type="transmembrane region" description="Helical" evidence="7">
    <location>
        <begin position="411"/>
        <end position="431"/>
    </location>
</feature>
<dbReference type="GO" id="GO:0022857">
    <property type="term" value="F:transmembrane transporter activity"/>
    <property type="evidence" value="ECO:0007669"/>
    <property type="project" value="InterPro"/>
</dbReference>
<dbReference type="EMBL" id="LGRN01000307">
    <property type="protein sequence ID" value="OJD13366.1"/>
    <property type="molecule type" value="Genomic_DNA"/>
</dbReference>
<comment type="caution">
    <text evidence="9">The sequence shown here is derived from an EMBL/GenBank/DDBJ whole genome shotgun (WGS) entry which is preliminary data.</text>
</comment>
<feature type="transmembrane region" description="Helical" evidence="7">
    <location>
        <begin position="123"/>
        <end position="146"/>
    </location>
</feature>
<evidence type="ECO:0000256" key="3">
    <source>
        <dbReference type="ARBA" id="ARBA00022692"/>
    </source>
</evidence>